<gene>
    <name evidence="1" type="ORF">Fmac_024000</name>
</gene>
<protein>
    <submittedName>
        <fullName evidence="1">Uncharacterized protein</fullName>
    </submittedName>
</protein>
<comment type="caution">
    <text evidence="1">The sequence shown here is derived from an EMBL/GenBank/DDBJ whole genome shotgun (WGS) entry which is preliminary data.</text>
</comment>
<evidence type="ECO:0000313" key="1">
    <source>
        <dbReference type="EMBL" id="KAL2324942.1"/>
    </source>
</evidence>
<accession>A0ABD1LN39</accession>
<proteinExistence type="predicted"/>
<sequence>MYLFYLSDFRAHNDRSPVIDVGYCDSESTEVGLCFKGASFVRYYLLHGW</sequence>
<name>A0ABD1LN39_9FABA</name>
<evidence type="ECO:0000313" key="2">
    <source>
        <dbReference type="Proteomes" id="UP001603857"/>
    </source>
</evidence>
<dbReference type="AlphaFoldDB" id="A0ABD1LN39"/>
<dbReference type="Proteomes" id="UP001603857">
    <property type="component" value="Unassembled WGS sequence"/>
</dbReference>
<keyword evidence="2" id="KW-1185">Reference proteome</keyword>
<dbReference type="EMBL" id="JBGMDY010000008">
    <property type="protein sequence ID" value="KAL2324942.1"/>
    <property type="molecule type" value="Genomic_DNA"/>
</dbReference>
<organism evidence="1 2">
    <name type="scientific">Flemingia macrophylla</name>
    <dbReference type="NCBI Taxonomy" id="520843"/>
    <lineage>
        <taxon>Eukaryota</taxon>
        <taxon>Viridiplantae</taxon>
        <taxon>Streptophyta</taxon>
        <taxon>Embryophyta</taxon>
        <taxon>Tracheophyta</taxon>
        <taxon>Spermatophyta</taxon>
        <taxon>Magnoliopsida</taxon>
        <taxon>eudicotyledons</taxon>
        <taxon>Gunneridae</taxon>
        <taxon>Pentapetalae</taxon>
        <taxon>rosids</taxon>
        <taxon>fabids</taxon>
        <taxon>Fabales</taxon>
        <taxon>Fabaceae</taxon>
        <taxon>Papilionoideae</taxon>
        <taxon>50 kb inversion clade</taxon>
        <taxon>NPAAA clade</taxon>
        <taxon>indigoferoid/millettioid clade</taxon>
        <taxon>Phaseoleae</taxon>
        <taxon>Flemingia</taxon>
    </lineage>
</organism>
<reference evidence="1 2" key="1">
    <citation type="submission" date="2024-08" db="EMBL/GenBank/DDBJ databases">
        <title>Insights into the chromosomal genome structure of Flemingia macrophylla.</title>
        <authorList>
            <person name="Ding Y."/>
            <person name="Zhao Y."/>
            <person name="Bi W."/>
            <person name="Wu M."/>
            <person name="Zhao G."/>
            <person name="Gong Y."/>
            <person name="Li W."/>
            <person name="Zhang P."/>
        </authorList>
    </citation>
    <scope>NUCLEOTIDE SEQUENCE [LARGE SCALE GENOMIC DNA]</scope>
    <source>
        <strain evidence="1">DYQJB</strain>
        <tissue evidence="1">Leaf</tissue>
    </source>
</reference>